<dbReference type="CDD" id="cd00092">
    <property type="entry name" value="HTH_CRP"/>
    <property type="match status" value="1"/>
</dbReference>
<dbReference type="InterPro" id="IPR000595">
    <property type="entry name" value="cNMP-bd_dom"/>
</dbReference>
<dbReference type="InterPro" id="IPR036388">
    <property type="entry name" value="WH-like_DNA-bd_sf"/>
</dbReference>
<feature type="domain" description="Cyclic nucleotide-binding" evidence="4">
    <location>
        <begin position="18"/>
        <end position="87"/>
    </location>
</feature>
<dbReference type="InterPro" id="IPR050397">
    <property type="entry name" value="Env_Response_Regulators"/>
</dbReference>
<dbReference type="EMBL" id="JAGTUF010000001">
    <property type="protein sequence ID" value="MBR9970092.1"/>
    <property type="molecule type" value="Genomic_DNA"/>
</dbReference>
<dbReference type="SUPFAM" id="SSF46785">
    <property type="entry name" value="Winged helix' DNA-binding domain"/>
    <property type="match status" value="1"/>
</dbReference>
<keyword evidence="3" id="KW-0804">Transcription</keyword>
<dbReference type="RefSeq" id="WP_211545611.1">
    <property type="nucleotide sequence ID" value="NZ_JAGTUF010000001.1"/>
</dbReference>
<evidence type="ECO:0000259" key="5">
    <source>
        <dbReference type="PROSITE" id="PS51063"/>
    </source>
</evidence>
<evidence type="ECO:0000313" key="7">
    <source>
        <dbReference type="Proteomes" id="UP000680714"/>
    </source>
</evidence>
<dbReference type="PANTHER" id="PTHR24567:SF75">
    <property type="entry name" value="FUMARATE AND NITRATE REDUCTION REGULATORY PROTEIN"/>
    <property type="match status" value="1"/>
</dbReference>
<organism evidence="6 7">
    <name type="scientific">Magnetospirillum sulfuroxidans</name>
    <dbReference type="NCBI Taxonomy" id="611300"/>
    <lineage>
        <taxon>Bacteria</taxon>
        <taxon>Pseudomonadati</taxon>
        <taxon>Pseudomonadota</taxon>
        <taxon>Alphaproteobacteria</taxon>
        <taxon>Rhodospirillales</taxon>
        <taxon>Rhodospirillaceae</taxon>
        <taxon>Magnetospirillum</taxon>
    </lineage>
</organism>
<dbReference type="Gene3D" id="2.60.120.10">
    <property type="entry name" value="Jelly Rolls"/>
    <property type="match status" value="1"/>
</dbReference>
<gene>
    <name evidence="6" type="ORF">KEC16_00005</name>
</gene>
<dbReference type="PROSITE" id="PS50042">
    <property type="entry name" value="CNMP_BINDING_3"/>
    <property type="match status" value="1"/>
</dbReference>
<dbReference type="PROSITE" id="PS51063">
    <property type="entry name" value="HTH_CRP_2"/>
    <property type="match status" value="1"/>
</dbReference>
<name>A0ABS5I7I0_9PROT</name>
<dbReference type="InterPro" id="IPR036390">
    <property type="entry name" value="WH_DNA-bd_sf"/>
</dbReference>
<dbReference type="PANTHER" id="PTHR24567">
    <property type="entry name" value="CRP FAMILY TRANSCRIPTIONAL REGULATORY PROTEIN"/>
    <property type="match status" value="1"/>
</dbReference>
<evidence type="ECO:0000313" key="6">
    <source>
        <dbReference type="EMBL" id="MBR9970092.1"/>
    </source>
</evidence>
<dbReference type="Pfam" id="PF00027">
    <property type="entry name" value="cNMP_binding"/>
    <property type="match status" value="1"/>
</dbReference>
<evidence type="ECO:0000256" key="1">
    <source>
        <dbReference type="ARBA" id="ARBA00023015"/>
    </source>
</evidence>
<sequence>MLALSDTCRAAIMGHGGLCACLSPSALGHLRAIAGDVRIEAGQTLFQTGHAADALFGVRHGAVMLSRSLDGHRRQILSFHFSGDMLGFAAEGRHHCTATALGRASLCRIPLAELDQDLALQRHVHGILARNVGQALDMQVRLGRMNAAERVRSLLNELCSRLGGGRELHLPMRIAEMADYLGLRPETVSREMSALRQAGLVGSFSPDGVLAITDPTGL</sequence>
<dbReference type="InterPro" id="IPR014710">
    <property type="entry name" value="RmlC-like_jellyroll"/>
</dbReference>
<evidence type="ECO:0000256" key="2">
    <source>
        <dbReference type="ARBA" id="ARBA00023125"/>
    </source>
</evidence>
<proteinExistence type="predicted"/>
<feature type="domain" description="HTH crp-type" evidence="5">
    <location>
        <begin position="145"/>
        <end position="216"/>
    </location>
</feature>
<dbReference type="Proteomes" id="UP000680714">
    <property type="component" value="Unassembled WGS sequence"/>
</dbReference>
<keyword evidence="2" id="KW-0238">DNA-binding</keyword>
<dbReference type="CDD" id="cd00038">
    <property type="entry name" value="CAP_ED"/>
    <property type="match status" value="1"/>
</dbReference>
<dbReference type="Gene3D" id="1.10.10.10">
    <property type="entry name" value="Winged helix-like DNA-binding domain superfamily/Winged helix DNA-binding domain"/>
    <property type="match status" value="1"/>
</dbReference>
<dbReference type="InterPro" id="IPR012318">
    <property type="entry name" value="HTH_CRP"/>
</dbReference>
<reference evidence="6 7" key="1">
    <citation type="submission" date="2021-04" db="EMBL/GenBank/DDBJ databases">
        <title>Magnetospirillum sulfuroxidans sp. nov., a facultative chemolithoautotrophic sulfur-oxidizing alphaproteobacterium isolated from freshwater sediment and proposals for Paramagetospirillum gen. nov., and Magnetospirillaceae fam. nov.</title>
        <authorList>
            <person name="Koziaeva V."/>
            <person name="Geelhoed J.S."/>
            <person name="Sorokin D.Y."/>
            <person name="Grouzdev D.S."/>
        </authorList>
    </citation>
    <scope>NUCLEOTIDE SEQUENCE [LARGE SCALE GENOMIC DNA]</scope>
    <source>
        <strain evidence="6 7">J10</strain>
    </source>
</reference>
<dbReference type="SUPFAM" id="SSF51206">
    <property type="entry name" value="cAMP-binding domain-like"/>
    <property type="match status" value="1"/>
</dbReference>
<accession>A0ABS5I7I0</accession>
<evidence type="ECO:0000256" key="3">
    <source>
        <dbReference type="ARBA" id="ARBA00023163"/>
    </source>
</evidence>
<comment type="caution">
    <text evidence="6">The sequence shown here is derived from an EMBL/GenBank/DDBJ whole genome shotgun (WGS) entry which is preliminary data.</text>
</comment>
<dbReference type="InterPro" id="IPR018490">
    <property type="entry name" value="cNMP-bd_dom_sf"/>
</dbReference>
<keyword evidence="7" id="KW-1185">Reference proteome</keyword>
<dbReference type="Pfam" id="PF13545">
    <property type="entry name" value="HTH_Crp_2"/>
    <property type="match status" value="1"/>
</dbReference>
<dbReference type="SMART" id="SM00100">
    <property type="entry name" value="cNMP"/>
    <property type="match status" value="1"/>
</dbReference>
<dbReference type="SMART" id="SM00419">
    <property type="entry name" value="HTH_CRP"/>
    <property type="match status" value="1"/>
</dbReference>
<keyword evidence="1" id="KW-0805">Transcription regulation</keyword>
<evidence type="ECO:0000259" key="4">
    <source>
        <dbReference type="PROSITE" id="PS50042"/>
    </source>
</evidence>
<protein>
    <submittedName>
        <fullName evidence="6">Helix-turn-helix domain-containing protein</fullName>
    </submittedName>
</protein>
<dbReference type="PRINTS" id="PR00034">
    <property type="entry name" value="HTHCRP"/>
</dbReference>